<dbReference type="Proteomes" id="UP000053586">
    <property type="component" value="Unassembled WGS sequence"/>
</dbReference>
<protein>
    <submittedName>
        <fullName evidence="1">Uncharacterized protein</fullName>
    </submittedName>
</protein>
<dbReference type="EMBL" id="BAET01000007">
    <property type="protein sequence ID" value="GAB54828.1"/>
    <property type="molecule type" value="Genomic_DNA"/>
</dbReference>
<evidence type="ECO:0000313" key="2">
    <source>
        <dbReference type="Proteomes" id="UP000053586"/>
    </source>
</evidence>
<keyword evidence="2" id="KW-1185">Reference proteome</keyword>
<proteinExistence type="predicted"/>
<evidence type="ECO:0000313" key="1">
    <source>
        <dbReference type="EMBL" id="GAB54828.1"/>
    </source>
</evidence>
<organism evidence="1 2">
    <name type="scientific">Glaciecola punicea ACAM 611</name>
    <dbReference type="NCBI Taxonomy" id="1121923"/>
    <lineage>
        <taxon>Bacteria</taxon>
        <taxon>Pseudomonadati</taxon>
        <taxon>Pseudomonadota</taxon>
        <taxon>Gammaproteobacteria</taxon>
        <taxon>Alteromonadales</taxon>
        <taxon>Alteromonadaceae</taxon>
        <taxon>Glaciecola</taxon>
    </lineage>
</organism>
<sequence>MLTALLAPKKRWANMPTFSFNSQSIISNFILPTIQVADNEP</sequence>
<reference evidence="1 2" key="1">
    <citation type="journal article" date="2012" name="J. Bacteriol.">
        <title>Genome sequence of proteorhodopsin-containing sea ice bacterium Glaciecola punicea ACAM 611T.</title>
        <authorList>
            <person name="Qin Q.-L."/>
            <person name="Xie B.-B."/>
            <person name="Shu Y.-L."/>
            <person name="Rong J.-C."/>
            <person name="Zhao D.-L."/>
            <person name="Zhang X.-Y."/>
            <person name="Chen X.-L."/>
            <person name="Zhou B.-C."/>
            <person name="Zhanga Y.-Z."/>
        </authorList>
    </citation>
    <scope>NUCLEOTIDE SEQUENCE [LARGE SCALE GENOMIC DNA]</scope>
    <source>
        <strain evidence="1 2">ACAM 611</strain>
    </source>
</reference>
<name>H5T951_9ALTE</name>
<reference evidence="1 2" key="2">
    <citation type="journal article" date="2017" name="Antonie Van Leeuwenhoek">
        <title>Rhizobium rhizosphaerae sp. nov., a novel species isolated from rice rhizosphere.</title>
        <authorList>
            <person name="Zhao J.J."/>
            <person name="Zhang J."/>
            <person name="Zhang R.J."/>
            <person name="Zhang C.W."/>
            <person name="Yin H.Q."/>
            <person name="Zhang X.X."/>
        </authorList>
    </citation>
    <scope>NUCLEOTIDE SEQUENCE [LARGE SCALE GENOMIC DNA]</scope>
    <source>
        <strain evidence="1 2">ACAM 611</strain>
    </source>
</reference>
<gene>
    <name evidence="1" type="ORF">GPUN_0688</name>
</gene>
<comment type="caution">
    <text evidence="1">The sequence shown here is derived from an EMBL/GenBank/DDBJ whole genome shotgun (WGS) entry which is preliminary data.</text>
</comment>
<accession>H5T951</accession>
<dbReference type="AlphaFoldDB" id="H5T951"/>